<dbReference type="EMBL" id="LQRT01000002">
    <property type="protein sequence ID" value="KZS42455.1"/>
    <property type="molecule type" value="Genomic_DNA"/>
</dbReference>
<evidence type="ECO:0000256" key="1">
    <source>
        <dbReference type="SAM" id="Phobius"/>
    </source>
</evidence>
<keyword evidence="3" id="KW-1185">Reference proteome</keyword>
<dbReference type="Proteomes" id="UP000076715">
    <property type="component" value="Unassembled WGS sequence"/>
</dbReference>
<evidence type="ECO:0000313" key="2">
    <source>
        <dbReference type="EMBL" id="KZS42455.1"/>
    </source>
</evidence>
<gene>
    <name evidence="2" type="ORF">AWE51_03155</name>
</gene>
<reference evidence="2 3" key="1">
    <citation type="submission" date="2016-01" db="EMBL/GenBank/DDBJ databases">
        <title>The draft genome sequence of Aquimarina sp. RZW4-3-2.</title>
        <authorList>
            <person name="Wang Y."/>
        </authorList>
    </citation>
    <scope>NUCLEOTIDE SEQUENCE [LARGE SCALE GENOMIC DNA]</scope>
    <source>
        <strain evidence="2 3">RZW4-3-2</strain>
    </source>
</reference>
<keyword evidence="1" id="KW-0472">Membrane</keyword>
<accession>A0A163CIP6</accession>
<feature type="transmembrane region" description="Helical" evidence="1">
    <location>
        <begin position="71"/>
        <end position="90"/>
    </location>
</feature>
<organism evidence="2 3">
    <name type="scientific">Aquimarina aggregata</name>
    <dbReference type="NCBI Taxonomy" id="1642818"/>
    <lineage>
        <taxon>Bacteria</taxon>
        <taxon>Pseudomonadati</taxon>
        <taxon>Bacteroidota</taxon>
        <taxon>Flavobacteriia</taxon>
        <taxon>Flavobacteriales</taxon>
        <taxon>Flavobacteriaceae</taxon>
        <taxon>Aquimarina</taxon>
    </lineage>
</organism>
<dbReference type="RefSeq" id="WP_066310210.1">
    <property type="nucleotide sequence ID" value="NZ_LQRT01000002.1"/>
</dbReference>
<feature type="transmembrane region" description="Helical" evidence="1">
    <location>
        <begin position="47"/>
        <end position="65"/>
    </location>
</feature>
<dbReference type="STRING" id="1642818.AWE51_03155"/>
<name>A0A163CIP6_9FLAO</name>
<dbReference type="AlphaFoldDB" id="A0A163CIP6"/>
<protein>
    <submittedName>
        <fullName evidence="2">Uncharacterized protein</fullName>
    </submittedName>
</protein>
<comment type="caution">
    <text evidence="2">The sequence shown here is derived from an EMBL/GenBank/DDBJ whole genome shotgun (WGS) entry which is preliminary data.</text>
</comment>
<sequence length="291" mass="33642">MIRKALQLDGQRFRKTKQFKAKRPSEYWLLFFKKHVLLKEKWKFKTFHLLALVPVLLIFLFYTTTSDSETTIVVGFISTFITIAVLTFLAGSSPKAFVPIDEFAELAKFIIYTKGDIYKNIISLRLNAGQIEDAANLLKPEDIGFKNSSGTTYKPYQLERFFTQFVFKEGSSCMVSLYQISLRVSSTKRRSSGKVKTKIKHKHKFFYQLILKLKESDYSISDTFSTDTYDITVKNENGFNLVKVKCKEKVSQIASEVNSANKHGMSIYTKMLKYLVHEQVLVPKRNQKLIN</sequence>
<keyword evidence="1" id="KW-1133">Transmembrane helix</keyword>
<evidence type="ECO:0000313" key="3">
    <source>
        <dbReference type="Proteomes" id="UP000076715"/>
    </source>
</evidence>
<dbReference type="OrthoDB" id="1445629at2"/>
<keyword evidence="1" id="KW-0812">Transmembrane</keyword>
<proteinExistence type="predicted"/>